<keyword evidence="6 7" id="KW-0472">Membrane</keyword>
<feature type="transmembrane region" description="Helical" evidence="7">
    <location>
        <begin position="158"/>
        <end position="177"/>
    </location>
</feature>
<feature type="transmembrane region" description="Helical" evidence="7">
    <location>
        <begin position="232"/>
        <end position="256"/>
    </location>
</feature>
<protein>
    <recommendedName>
        <fullName evidence="8">Major facilitator superfamily (MFS) profile domain-containing protein</fullName>
    </recommendedName>
</protein>
<dbReference type="STRING" id="1238182.C882_1150"/>
<keyword evidence="4 7" id="KW-0812">Transmembrane</keyword>
<keyword evidence="3" id="KW-1003">Cell membrane</keyword>
<sequence length="381" mass="39364">MSLFIRSLLTLVPFGVLVLSNIYIVMPNSVALGALYGRPPADVQVMNTAFSFAYAIGFLFWGPLSDGLGKIRTIVIGAGLTAAVTLAMPLVLDSFTGFAAARVAQGFAAASFAPAALSWVGAMIPAERRFVATAAVTTSFLLSGVIGQWIGAALGMEGALWALGAAYVVLAGIVSTFPEGDGGGVRTLAALAGNLRRMPRLILAGRALPYFLATFAALGVFVALYTSLNIRAVVGGAAMETLRAVAIIAMLFSVVVGARLRLPPMTSLGPVLLIEAALLAAHLALPVLPSWAAAALHFGFVLMLALSFPLIVSCIMQATEPALRGTAMAAYTFVLFLGVSLGAWAASTLQFQEVTLAYACTLAVCAGLGGLVVVRRQPSAR</sequence>
<evidence type="ECO:0000256" key="5">
    <source>
        <dbReference type="ARBA" id="ARBA00022989"/>
    </source>
</evidence>
<proteinExistence type="predicted"/>
<dbReference type="PANTHER" id="PTHR23517">
    <property type="entry name" value="RESISTANCE PROTEIN MDTM, PUTATIVE-RELATED-RELATED"/>
    <property type="match status" value="1"/>
</dbReference>
<dbReference type="Proteomes" id="UP000009881">
    <property type="component" value="Unassembled WGS sequence"/>
</dbReference>
<dbReference type="RefSeq" id="WP_009541806.1">
    <property type="nucleotide sequence ID" value="NZ_ANHY01000017.1"/>
</dbReference>
<dbReference type="GO" id="GO:0005886">
    <property type="term" value="C:plasma membrane"/>
    <property type="evidence" value="ECO:0007669"/>
    <property type="project" value="UniProtKB-SubCell"/>
</dbReference>
<keyword evidence="5 7" id="KW-1133">Transmembrane helix</keyword>
<evidence type="ECO:0000256" key="1">
    <source>
        <dbReference type="ARBA" id="ARBA00004651"/>
    </source>
</evidence>
<dbReference type="InterPro" id="IPR020846">
    <property type="entry name" value="MFS_dom"/>
</dbReference>
<dbReference type="eggNOG" id="COG2814">
    <property type="taxonomic scope" value="Bacteria"/>
</dbReference>
<dbReference type="PANTHER" id="PTHR23517:SF13">
    <property type="entry name" value="MAJOR FACILITATOR SUPERFAMILY MFS_1"/>
    <property type="match status" value="1"/>
</dbReference>
<dbReference type="Gene3D" id="1.20.1250.20">
    <property type="entry name" value="MFS general substrate transporter like domains"/>
    <property type="match status" value="1"/>
</dbReference>
<dbReference type="PATRIC" id="fig|1238182.3.peg.3364"/>
<feature type="transmembrane region" description="Helical" evidence="7">
    <location>
        <begin position="355"/>
        <end position="374"/>
    </location>
</feature>
<reference evidence="9 10" key="1">
    <citation type="journal article" date="2013" name="Genome Announc.">
        <title>Draft Genome Sequence of an Alphaproteobacterium, Caenispirillum salinarum AK4(T), Isolated from a Solar Saltern.</title>
        <authorList>
            <person name="Khatri I."/>
            <person name="Singh A."/>
            <person name="Korpole S."/>
            <person name="Pinnaka A.K."/>
            <person name="Subramanian S."/>
        </authorList>
    </citation>
    <scope>NUCLEOTIDE SEQUENCE [LARGE SCALE GENOMIC DNA]</scope>
    <source>
        <strain evidence="9 10">AK4</strain>
    </source>
</reference>
<comment type="caution">
    <text evidence="9">The sequence shown here is derived from an EMBL/GenBank/DDBJ whole genome shotgun (WGS) entry which is preliminary data.</text>
</comment>
<feature type="transmembrane region" description="Helical" evidence="7">
    <location>
        <begin position="43"/>
        <end position="61"/>
    </location>
</feature>
<feature type="transmembrane region" description="Helical" evidence="7">
    <location>
        <begin position="73"/>
        <end position="92"/>
    </location>
</feature>
<name>K9GTV6_9PROT</name>
<feature type="domain" description="Major facilitator superfamily (MFS) profile" evidence="8">
    <location>
        <begin position="1"/>
        <end position="381"/>
    </location>
</feature>
<evidence type="ECO:0000256" key="4">
    <source>
        <dbReference type="ARBA" id="ARBA00022692"/>
    </source>
</evidence>
<evidence type="ECO:0000256" key="6">
    <source>
        <dbReference type="ARBA" id="ARBA00023136"/>
    </source>
</evidence>
<feature type="transmembrane region" description="Helical" evidence="7">
    <location>
        <begin position="294"/>
        <end position="316"/>
    </location>
</feature>
<dbReference type="AlphaFoldDB" id="K9GTV6"/>
<dbReference type="InterPro" id="IPR036259">
    <property type="entry name" value="MFS_trans_sf"/>
</dbReference>
<gene>
    <name evidence="9" type="ORF">C882_1150</name>
</gene>
<keyword evidence="2" id="KW-0813">Transport</keyword>
<evidence type="ECO:0000256" key="2">
    <source>
        <dbReference type="ARBA" id="ARBA00022448"/>
    </source>
</evidence>
<evidence type="ECO:0000259" key="8">
    <source>
        <dbReference type="PROSITE" id="PS50850"/>
    </source>
</evidence>
<keyword evidence="10" id="KW-1185">Reference proteome</keyword>
<comment type="subcellular location">
    <subcellularLocation>
        <location evidence="1">Cell membrane</location>
        <topology evidence="1">Multi-pass membrane protein</topology>
    </subcellularLocation>
</comment>
<dbReference type="Pfam" id="PF07690">
    <property type="entry name" value="MFS_1"/>
    <property type="match status" value="1"/>
</dbReference>
<dbReference type="EMBL" id="ANHY01000017">
    <property type="protein sequence ID" value="EKV28149.1"/>
    <property type="molecule type" value="Genomic_DNA"/>
</dbReference>
<dbReference type="InterPro" id="IPR011701">
    <property type="entry name" value="MFS"/>
</dbReference>
<dbReference type="PROSITE" id="PS50850">
    <property type="entry name" value="MFS"/>
    <property type="match status" value="1"/>
</dbReference>
<dbReference type="OrthoDB" id="7930524at2"/>
<feature type="transmembrane region" description="Helical" evidence="7">
    <location>
        <begin position="131"/>
        <end position="152"/>
    </location>
</feature>
<dbReference type="GO" id="GO:0022857">
    <property type="term" value="F:transmembrane transporter activity"/>
    <property type="evidence" value="ECO:0007669"/>
    <property type="project" value="InterPro"/>
</dbReference>
<dbReference type="SUPFAM" id="SSF103473">
    <property type="entry name" value="MFS general substrate transporter"/>
    <property type="match status" value="1"/>
</dbReference>
<evidence type="ECO:0000256" key="7">
    <source>
        <dbReference type="SAM" id="Phobius"/>
    </source>
</evidence>
<organism evidence="9 10">
    <name type="scientific">Caenispirillum salinarum AK4</name>
    <dbReference type="NCBI Taxonomy" id="1238182"/>
    <lineage>
        <taxon>Bacteria</taxon>
        <taxon>Pseudomonadati</taxon>
        <taxon>Pseudomonadota</taxon>
        <taxon>Alphaproteobacteria</taxon>
        <taxon>Rhodospirillales</taxon>
        <taxon>Novispirillaceae</taxon>
        <taxon>Caenispirillum</taxon>
    </lineage>
</organism>
<evidence type="ECO:0000313" key="10">
    <source>
        <dbReference type="Proteomes" id="UP000009881"/>
    </source>
</evidence>
<feature type="transmembrane region" description="Helical" evidence="7">
    <location>
        <begin position="207"/>
        <end position="226"/>
    </location>
</feature>
<feature type="transmembrane region" description="Helical" evidence="7">
    <location>
        <begin position="104"/>
        <end position="124"/>
    </location>
</feature>
<dbReference type="InterPro" id="IPR050171">
    <property type="entry name" value="MFS_Transporters"/>
</dbReference>
<feature type="transmembrane region" description="Helical" evidence="7">
    <location>
        <begin position="268"/>
        <end position="288"/>
    </location>
</feature>
<feature type="transmembrane region" description="Helical" evidence="7">
    <location>
        <begin position="328"/>
        <end position="349"/>
    </location>
</feature>
<evidence type="ECO:0000256" key="3">
    <source>
        <dbReference type="ARBA" id="ARBA00022475"/>
    </source>
</evidence>
<evidence type="ECO:0000313" key="9">
    <source>
        <dbReference type="EMBL" id="EKV28149.1"/>
    </source>
</evidence>
<accession>K9GTV6</accession>